<organism evidence="1 2">
    <name type="scientific">Lentzea indica</name>
    <dbReference type="NCBI Taxonomy" id="2604800"/>
    <lineage>
        <taxon>Bacteria</taxon>
        <taxon>Bacillati</taxon>
        <taxon>Actinomycetota</taxon>
        <taxon>Actinomycetes</taxon>
        <taxon>Pseudonocardiales</taxon>
        <taxon>Pseudonocardiaceae</taxon>
        <taxon>Lentzea</taxon>
    </lineage>
</organism>
<sequence>MSIDRDKLLDELKRLRRGTGLGGLLADVRLGDNLRTVSKADAGADDATAAGLLLTELSRLIDRLPESMQQVASVALNINIPDLSSQLLDKRISWLASETGRDNRTIRRRIDESMKHLVNRIVAEHDWSDTGHPETAANWFTTSCRAYVRMDQEDGIEAVDEREIIIHGAPTDSISMPFTLPRHPNDQDAPHELQTNLLFGGKFVTRKRFSDSRFNVEIKLPRTLYPGERHRYALQYKIPANQMMKPHYVFVPYYECESFSLLVRFNMDDLPCTIRKVESAFHREIDELQPEENIIEANEAGEAYAEFKNLKTGFGYGIQWRFSETEGS</sequence>
<comment type="caution">
    <text evidence="1">The sequence shown here is derived from an EMBL/GenBank/DDBJ whole genome shotgun (WGS) entry which is preliminary data.</text>
</comment>
<evidence type="ECO:0000313" key="2">
    <source>
        <dbReference type="Proteomes" id="UP001515943"/>
    </source>
</evidence>
<dbReference type="Proteomes" id="UP001515943">
    <property type="component" value="Unassembled WGS sequence"/>
</dbReference>
<proteinExistence type="predicted"/>
<keyword evidence="2" id="KW-1185">Reference proteome</keyword>
<protein>
    <submittedName>
        <fullName evidence="1">Uncharacterized protein</fullName>
    </submittedName>
</protein>
<dbReference type="EMBL" id="VSRL01000012">
    <property type="protein sequence ID" value="NKE56332.1"/>
    <property type="molecule type" value="Genomic_DNA"/>
</dbReference>
<dbReference type="RefSeq" id="WP_167970903.1">
    <property type="nucleotide sequence ID" value="NZ_VSRL01000012.1"/>
</dbReference>
<name>A0ABX1FCA9_9PSEU</name>
<reference evidence="1 2" key="1">
    <citation type="submission" date="2019-08" db="EMBL/GenBank/DDBJ databases">
        <title>Lentzea from Indian Himalayas.</title>
        <authorList>
            <person name="Mandal S."/>
            <person name="Mallick Gupta A."/>
            <person name="Maiti P.K."/>
            <person name="Sarkar J."/>
            <person name="Mandal S."/>
        </authorList>
    </citation>
    <scope>NUCLEOTIDE SEQUENCE [LARGE SCALE GENOMIC DNA]</scope>
    <source>
        <strain evidence="1 2">PSKA42</strain>
    </source>
</reference>
<evidence type="ECO:0000313" key="1">
    <source>
        <dbReference type="EMBL" id="NKE56332.1"/>
    </source>
</evidence>
<accession>A0ABX1FCA9</accession>
<gene>
    <name evidence="1" type="ORF">FXN61_05615</name>
</gene>